<keyword evidence="5 6" id="KW-0472">Membrane</keyword>
<keyword evidence="3 6" id="KW-0812">Transmembrane</keyword>
<keyword evidence="8" id="KW-1185">Reference proteome</keyword>
<gene>
    <name evidence="7" type="ORF">TeGR_g14069</name>
</gene>
<evidence type="ECO:0000313" key="7">
    <source>
        <dbReference type="EMBL" id="GMI30434.1"/>
    </source>
</evidence>
<accession>A0ABQ6MQY4</accession>
<evidence type="ECO:0000256" key="6">
    <source>
        <dbReference type="RuleBase" id="RU363053"/>
    </source>
</evidence>
<evidence type="ECO:0000256" key="3">
    <source>
        <dbReference type="ARBA" id="ARBA00022692"/>
    </source>
</evidence>
<dbReference type="Proteomes" id="UP001165060">
    <property type="component" value="Unassembled WGS sequence"/>
</dbReference>
<evidence type="ECO:0000313" key="8">
    <source>
        <dbReference type="Proteomes" id="UP001165060"/>
    </source>
</evidence>
<keyword evidence="4 6" id="KW-1133">Transmembrane helix</keyword>
<comment type="subcellular location">
    <subcellularLocation>
        <location evidence="1">Membrane</location>
        <topology evidence="1">Multi-pass membrane protein</topology>
    </subcellularLocation>
</comment>
<proteinExistence type="inferred from homology"/>
<comment type="similarity">
    <text evidence="2 6">Belongs to the peroxisomal membrane protein PXMP2/4 family.</text>
</comment>
<evidence type="ECO:0000256" key="1">
    <source>
        <dbReference type="ARBA" id="ARBA00004141"/>
    </source>
</evidence>
<feature type="transmembrane region" description="Helical" evidence="6">
    <location>
        <begin position="93"/>
        <end position="112"/>
    </location>
</feature>
<dbReference type="EMBL" id="BRYB01003100">
    <property type="protein sequence ID" value="GMI30434.1"/>
    <property type="molecule type" value="Genomic_DNA"/>
</dbReference>
<reference evidence="7 8" key="1">
    <citation type="journal article" date="2023" name="Commun. Biol.">
        <title>Genome analysis of Parmales, the sister group of diatoms, reveals the evolutionary specialization of diatoms from phago-mixotrophs to photoautotrophs.</title>
        <authorList>
            <person name="Ban H."/>
            <person name="Sato S."/>
            <person name="Yoshikawa S."/>
            <person name="Yamada K."/>
            <person name="Nakamura Y."/>
            <person name="Ichinomiya M."/>
            <person name="Sato N."/>
            <person name="Blanc-Mathieu R."/>
            <person name="Endo H."/>
            <person name="Kuwata A."/>
            <person name="Ogata H."/>
        </authorList>
    </citation>
    <scope>NUCLEOTIDE SEQUENCE [LARGE SCALE GENOMIC DNA]</scope>
</reference>
<dbReference type="InterPro" id="IPR007248">
    <property type="entry name" value="Mpv17_PMP22"/>
</dbReference>
<comment type="caution">
    <text evidence="7">The sequence shown here is derived from an EMBL/GenBank/DDBJ whole genome shotgun (WGS) entry which is preliminary data.</text>
</comment>
<evidence type="ECO:0000256" key="2">
    <source>
        <dbReference type="ARBA" id="ARBA00006824"/>
    </source>
</evidence>
<sequence length="233" mass="25151">MLSTLSSRLSPLLSARSRLLSKSRLLSTSAARPGPLAWYMRKLESHPVLTKSLTSGVIAGSGDVFCQLLVHRNARPAAGGAGFALDSRRAARFAFLGLALIGPVSHLWYGFVMRLLPGGGLRVNAQRVLLDQGLFANLFIPTMFTSSKLLEGHSLETAVRDLKASYFDIYTSNLLLWPAAMAFNFSMVPPQFQVLFSNAVGLVWNSYLSFMANDNGKGGGEGEKGEKVAKAKA</sequence>
<comment type="caution">
    <text evidence="6">Lacks conserved residue(s) required for the propagation of feature annotation.</text>
</comment>
<dbReference type="PANTHER" id="PTHR11266">
    <property type="entry name" value="PEROXISOMAL MEMBRANE PROTEIN 2, PXMP2 MPV17"/>
    <property type="match status" value="1"/>
</dbReference>
<dbReference type="Pfam" id="PF04117">
    <property type="entry name" value="Mpv17_PMP22"/>
    <property type="match status" value="1"/>
</dbReference>
<evidence type="ECO:0000256" key="5">
    <source>
        <dbReference type="ARBA" id="ARBA00023136"/>
    </source>
</evidence>
<protein>
    <submittedName>
        <fullName evidence="7">Uncharacterized protein</fullName>
    </submittedName>
</protein>
<name>A0ABQ6MQY4_9STRA</name>
<organism evidence="7 8">
    <name type="scientific">Tetraparma gracilis</name>
    <dbReference type="NCBI Taxonomy" id="2962635"/>
    <lineage>
        <taxon>Eukaryota</taxon>
        <taxon>Sar</taxon>
        <taxon>Stramenopiles</taxon>
        <taxon>Ochrophyta</taxon>
        <taxon>Bolidophyceae</taxon>
        <taxon>Parmales</taxon>
        <taxon>Triparmaceae</taxon>
        <taxon>Tetraparma</taxon>
    </lineage>
</organism>
<evidence type="ECO:0000256" key="4">
    <source>
        <dbReference type="ARBA" id="ARBA00022989"/>
    </source>
</evidence>